<evidence type="ECO:0000313" key="3">
    <source>
        <dbReference type="Proteomes" id="UP001165122"/>
    </source>
</evidence>
<sequence>MDLVKSRQFHVLHMHPEHHDIVEANHSAVKSSLVALSTNLQETEIQFHGRSMVPDMNANFIDAKETNINNLSPVLNRKEKNRNKGERDAKKRNHTSERYYKLREKETEQDNSYLKKITVTGKDAAIAHLDELRVFSRMYRDATALQKAAFKQVPKVEKKAGGRSEPFWAGSNPPHLAPGTYNDVTNTISHNVETDDGIVLPSKASFNDTRNSKRDSFLGRVDAEVVDVWEDEVENAFSKRSARSSTGLKGVLSRHKNPKDFKIAGGRRRDKSEGLRPEEFLERMKEKERLAKPFDFTLGALAPEYARDPNDLELGDNVPVPIANSDNAVLSPGTSTSISIGALTDCSAKSTRDFYKKWRKDHGVLTMKADGKRSIRAKRSAGRNN</sequence>
<dbReference type="OrthoDB" id="192856at2759"/>
<dbReference type="Proteomes" id="UP001165122">
    <property type="component" value="Unassembled WGS sequence"/>
</dbReference>
<protein>
    <submittedName>
        <fullName evidence="2">Uncharacterized protein</fullName>
    </submittedName>
</protein>
<accession>A0A9W7C639</accession>
<dbReference type="EMBL" id="BRXW01000050">
    <property type="protein sequence ID" value="GMI02883.1"/>
    <property type="molecule type" value="Genomic_DNA"/>
</dbReference>
<organism evidence="2 3">
    <name type="scientific">Triparma laevis f. longispina</name>
    <dbReference type="NCBI Taxonomy" id="1714387"/>
    <lineage>
        <taxon>Eukaryota</taxon>
        <taxon>Sar</taxon>
        <taxon>Stramenopiles</taxon>
        <taxon>Ochrophyta</taxon>
        <taxon>Bolidophyceae</taxon>
        <taxon>Parmales</taxon>
        <taxon>Triparmaceae</taxon>
        <taxon>Triparma</taxon>
    </lineage>
</organism>
<dbReference type="AlphaFoldDB" id="A0A9W7C639"/>
<reference evidence="3" key="1">
    <citation type="journal article" date="2023" name="Commun. Biol.">
        <title>Genome analysis of Parmales, the sister group of diatoms, reveals the evolutionary specialization of diatoms from phago-mixotrophs to photoautotrophs.</title>
        <authorList>
            <person name="Ban H."/>
            <person name="Sato S."/>
            <person name="Yoshikawa S."/>
            <person name="Yamada K."/>
            <person name="Nakamura Y."/>
            <person name="Ichinomiya M."/>
            <person name="Sato N."/>
            <person name="Blanc-Mathieu R."/>
            <person name="Endo H."/>
            <person name="Kuwata A."/>
            <person name="Ogata H."/>
        </authorList>
    </citation>
    <scope>NUCLEOTIDE SEQUENCE [LARGE SCALE GENOMIC DNA]</scope>
    <source>
        <strain evidence="3">NIES 3700</strain>
    </source>
</reference>
<keyword evidence="3" id="KW-1185">Reference proteome</keyword>
<proteinExistence type="predicted"/>
<feature type="region of interest" description="Disordered" evidence="1">
    <location>
        <begin position="76"/>
        <end position="96"/>
    </location>
</feature>
<name>A0A9W7C639_9STRA</name>
<comment type="caution">
    <text evidence="2">The sequence shown here is derived from an EMBL/GenBank/DDBJ whole genome shotgun (WGS) entry which is preliminary data.</text>
</comment>
<gene>
    <name evidence="2" type="ORF">TrLO_g14086</name>
</gene>
<evidence type="ECO:0000313" key="2">
    <source>
        <dbReference type="EMBL" id="GMI02883.1"/>
    </source>
</evidence>
<evidence type="ECO:0000256" key="1">
    <source>
        <dbReference type="SAM" id="MobiDB-lite"/>
    </source>
</evidence>